<evidence type="ECO:0000313" key="4">
    <source>
        <dbReference type="Proteomes" id="UP000318199"/>
    </source>
</evidence>
<dbReference type="Gene3D" id="2.60.120.10">
    <property type="entry name" value="Jelly Rolls"/>
    <property type="match status" value="1"/>
</dbReference>
<reference evidence="3 4" key="1">
    <citation type="submission" date="2019-07" db="EMBL/GenBank/DDBJ databases">
        <title>Caenimonas sedimenti sp. nov., isolated from activated sludge.</title>
        <authorList>
            <person name="Xu J."/>
        </authorList>
    </citation>
    <scope>NUCLEOTIDE SEQUENCE [LARGE SCALE GENOMIC DNA]</scope>
    <source>
        <strain evidence="3 4">HX-9-20</strain>
    </source>
</reference>
<dbReference type="Proteomes" id="UP000318199">
    <property type="component" value="Unassembled WGS sequence"/>
</dbReference>
<dbReference type="InterPro" id="IPR014710">
    <property type="entry name" value="RmlC-like_jellyroll"/>
</dbReference>
<feature type="signal peptide" evidence="1">
    <location>
        <begin position="1"/>
        <end position="27"/>
    </location>
</feature>
<gene>
    <name evidence="3" type="ORF">FN976_13935</name>
</gene>
<dbReference type="EMBL" id="VOBQ01000011">
    <property type="protein sequence ID" value="TWO70654.1"/>
    <property type="molecule type" value="Genomic_DNA"/>
</dbReference>
<keyword evidence="1" id="KW-0732">Signal</keyword>
<name>A0A562ZR72_9BURK</name>
<feature type="chain" id="PRO_5022146089" evidence="1">
    <location>
        <begin position="28"/>
        <end position="136"/>
    </location>
</feature>
<protein>
    <submittedName>
        <fullName evidence="3">Cupin domain-containing protein</fullName>
    </submittedName>
</protein>
<dbReference type="AlphaFoldDB" id="A0A562ZR72"/>
<accession>A0A562ZR72</accession>
<dbReference type="SUPFAM" id="SSF51182">
    <property type="entry name" value="RmlC-like cupins"/>
    <property type="match status" value="1"/>
</dbReference>
<sequence>MRTTTAFFLSTLVSAVALMALAPPALAQRAGVTSKPLLRTSLSGDSTKESVLIAIEFSPGATTGRHSHPGDEYAAVLQGTLELRLEGQPPRRVTAGEAYHNPQGVVHETINVGETVAKTVATFVVEKNKPVVVPAP</sequence>
<feature type="domain" description="Cupin type-2" evidence="2">
    <location>
        <begin position="56"/>
        <end position="121"/>
    </location>
</feature>
<organism evidence="3 4">
    <name type="scientific">Caenimonas sedimenti</name>
    <dbReference type="NCBI Taxonomy" id="2596921"/>
    <lineage>
        <taxon>Bacteria</taxon>
        <taxon>Pseudomonadati</taxon>
        <taxon>Pseudomonadota</taxon>
        <taxon>Betaproteobacteria</taxon>
        <taxon>Burkholderiales</taxon>
        <taxon>Comamonadaceae</taxon>
        <taxon>Caenimonas</taxon>
    </lineage>
</organism>
<dbReference type="Pfam" id="PF07883">
    <property type="entry name" value="Cupin_2"/>
    <property type="match status" value="1"/>
</dbReference>
<evidence type="ECO:0000256" key="1">
    <source>
        <dbReference type="SAM" id="SignalP"/>
    </source>
</evidence>
<keyword evidence="4" id="KW-1185">Reference proteome</keyword>
<dbReference type="InterPro" id="IPR013096">
    <property type="entry name" value="Cupin_2"/>
</dbReference>
<comment type="caution">
    <text evidence="3">The sequence shown here is derived from an EMBL/GenBank/DDBJ whole genome shotgun (WGS) entry which is preliminary data.</text>
</comment>
<dbReference type="RefSeq" id="WP_145893646.1">
    <property type="nucleotide sequence ID" value="NZ_VOBQ01000011.1"/>
</dbReference>
<evidence type="ECO:0000313" key="3">
    <source>
        <dbReference type="EMBL" id="TWO70654.1"/>
    </source>
</evidence>
<dbReference type="InterPro" id="IPR011051">
    <property type="entry name" value="RmlC_Cupin_sf"/>
</dbReference>
<proteinExistence type="predicted"/>
<dbReference type="OrthoDB" id="9793521at2"/>
<dbReference type="PANTHER" id="PTHR38599">
    <property type="entry name" value="CUPIN DOMAIN PROTEIN (AFU_ORTHOLOGUE AFUA_3G13620)"/>
    <property type="match status" value="1"/>
</dbReference>
<evidence type="ECO:0000259" key="2">
    <source>
        <dbReference type="Pfam" id="PF07883"/>
    </source>
</evidence>
<dbReference type="PANTHER" id="PTHR38599:SF1">
    <property type="entry name" value="CUPIN DOMAIN PROTEIN (AFU_ORTHOLOGUE AFUA_3G13620)"/>
    <property type="match status" value="1"/>
</dbReference>